<dbReference type="PANTHER" id="PTHR34137:SF1">
    <property type="entry name" value="EXODEOXYRIBONUCLEASE 7 SMALL SUBUNIT"/>
    <property type="match status" value="1"/>
</dbReference>
<dbReference type="NCBIfam" id="TIGR01280">
    <property type="entry name" value="xseB"/>
    <property type="match status" value="1"/>
</dbReference>
<dbReference type="GO" id="GO:0008855">
    <property type="term" value="F:exodeoxyribonuclease VII activity"/>
    <property type="evidence" value="ECO:0007669"/>
    <property type="project" value="InterPro"/>
</dbReference>
<organism evidence="4">
    <name type="scientific">marine metagenome</name>
    <dbReference type="NCBI Taxonomy" id="408172"/>
    <lineage>
        <taxon>unclassified sequences</taxon>
        <taxon>metagenomes</taxon>
        <taxon>ecological metagenomes</taxon>
    </lineage>
</organism>
<dbReference type="EMBL" id="UINC01081837">
    <property type="protein sequence ID" value="SVC26070.1"/>
    <property type="molecule type" value="Genomic_DNA"/>
</dbReference>
<dbReference type="InterPro" id="IPR037004">
    <property type="entry name" value="Exonuc_VII_ssu_sf"/>
</dbReference>
<evidence type="ECO:0000256" key="2">
    <source>
        <dbReference type="ARBA" id="ARBA00022722"/>
    </source>
</evidence>
<dbReference type="GO" id="GO:0005829">
    <property type="term" value="C:cytosol"/>
    <property type="evidence" value="ECO:0007669"/>
    <property type="project" value="TreeGrafter"/>
</dbReference>
<dbReference type="HAMAP" id="MF_00337">
    <property type="entry name" value="Exonuc_7_S"/>
    <property type="match status" value="1"/>
</dbReference>
<dbReference type="Pfam" id="PF02609">
    <property type="entry name" value="Exonuc_VII_S"/>
    <property type="match status" value="1"/>
</dbReference>
<dbReference type="InterPro" id="IPR003761">
    <property type="entry name" value="Exonuc_VII_S"/>
</dbReference>
<keyword evidence="2" id="KW-0540">Nuclease</keyword>
<proteinExistence type="inferred from homology"/>
<dbReference type="PANTHER" id="PTHR34137">
    <property type="entry name" value="EXODEOXYRIBONUCLEASE 7 SMALL SUBUNIT"/>
    <property type="match status" value="1"/>
</dbReference>
<dbReference type="AlphaFoldDB" id="A0A382KNP1"/>
<dbReference type="Gene3D" id="1.10.287.1040">
    <property type="entry name" value="Exonuclease VII, small subunit"/>
    <property type="match status" value="1"/>
</dbReference>
<evidence type="ECO:0000256" key="3">
    <source>
        <dbReference type="ARBA" id="ARBA00022801"/>
    </source>
</evidence>
<gene>
    <name evidence="4" type="ORF">METZ01_LOCUS278924</name>
</gene>
<keyword evidence="1" id="KW-0963">Cytoplasm</keyword>
<keyword evidence="3" id="KW-0378">Hydrolase</keyword>
<reference evidence="4" key="1">
    <citation type="submission" date="2018-05" db="EMBL/GenBank/DDBJ databases">
        <authorList>
            <person name="Lanie J.A."/>
            <person name="Ng W.-L."/>
            <person name="Kazmierczak K.M."/>
            <person name="Andrzejewski T.M."/>
            <person name="Davidsen T.M."/>
            <person name="Wayne K.J."/>
            <person name="Tettelin H."/>
            <person name="Glass J.I."/>
            <person name="Rusch D."/>
            <person name="Podicherti R."/>
            <person name="Tsui H.-C.T."/>
            <person name="Winkler M.E."/>
        </authorList>
    </citation>
    <scope>NUCLEOTIDE SEQUENCE</scope>
</reference>
<sequence>MSKPEDKKSFKLSFEEAYKKLETIAETLESGNLTLEEATNLYENGITLAKMCGEILNNTELKIQKLRFSFSKDTDEGNVSEEYDD</sequence>
<evidence type="ECO:0000313" key="4">
    <source>
        <dbReference type="EMBL" id="SVC26070.1"/>
    </source>
</evidence>
<name>A0A382KNP1_9ZZZZ</name>
<dbReference type="GO" id="GO:0006308">
    <property type="term" value="P:DNA catabolic process"/>
    <property type="evidence" value="ECO:0007669"/>
    <property type="project" value="InterPro"/>
</dbReference>
<dbReference type="PIRSF" id="PIRSF006488">
    <property type="entry name" value="Exonuc_VII_S"/>
    <property type="match status" value="1"/>
</dbReference>
<accession>A0A382KNP1</accession>
<protein>
    <submittedName>
        <fullName evidence="4">Uncharacterized protein</fullName>
    </submittedName>
</protein>
<evidence type="ECO:0000256" key="1">
    <source>
        <dbReference type="ARBA" id="ARBA00022490"/>
    </source>
</evidence>
<dbReference type="GO" id="GO:0009318">
    <property type="term" value="C:exodeoxyribonuclease VII complex"/>
    <property type="evidence" value="ECO:0007669"/>
    <property type="project" value="InterPro"/>
</dbReference>
<dbReference type="SUPFAM" id="SSF116842">
    <property type="entry name" value="XseB-like"/>
    <property type="match status" value="1"/>
</dbReference>